<feature type="chain" id="PRO_5043733215" evidence="1">
    <location>
        <begin position="25"/>
        <end position="91"/>
    </location>
</feature>
<evidence type="ECO:0000256" key="1">
    <source>
        <dbReference type="SAM" id="SignalP"/>
    </source>
</evidence>
<evidence type="ECO:0000313" key="3">
    <source>
        <dbReference type="Proteomes" id="UP000029590"/>
    </source>
</evidence>
<evidence type="ECO:0000313" key="2">
    <source>
        <dbReference type="EMBL" id="KGC14209.1"/>
    </source>
</evidence>
<name>A0AAW3EZ49_BURGA</name>
<comment type="caution">
    <text evidence="2">The sequence shown here is derived from an EMBL/GenBank/DDBJ whole genome shotgun (WGS) entry which is preliminary data.</text>
</comment>
<protein>
    <submittedName>
        <fullName evidence="2">Uncharacterized protein</fullName>
    </submittedName>
</protein>
<proteinExistence type="predicted"/>
<dbReference type="KEGG" id="bgo:BM43_4337"/>
<dbReference type="AlphaFoldDB" id="A0AAW3EZ49"/>
<feature type="signal peptide" evidence="1">
    <location>
        <begin position="1"/>
        <end position="24"/>
    </location>
</feature>
<dbReference type="Proteomes" id="UP000029590">
    <property type="component" value="Unassembled WGS sequence"/>
</dbReference>
<gene>
    <name evidence="2" type="ORF">DM48_197</name>
</gene>
<organism evidence="2 3">
    <name type="scientific">Burkholderia gladioli</name>
    <name type="common">Pseudomonas marginata</name>
    <name type="synonym">Phytomonas marginata</name>
    <dbReference type="NCBI Taxonomy" id="28095"/>
    <lineage>
        <taxon>Bacteria</taxon>
        <taxon>Pseudomonadati</taxon>
        <taxon>Pseudomonadota</taxon>
        <taxon>Betaproteobacteria</taxon>
        <taxon>Burkholderiales</taxon>
        <taxon>Burkholderiaceae</taxon>
        <taxon>Burkholderia</taxon>
    </lineage>
</organism>
<accession>A0AAW3EZ49</accession>
<dbReference type="GeneID" id="66461632"/>
<keyword evidence="1" id="KW-0732">Signal</keyword>
<dbReference type="EMBL" id="JPGG01000016">
    <property type="protein sequence ID" value="KGC14209.1"/>
    <property type="molecule type" value="Genomic_DNA"/>
</dbReference>
<dbReference type="RefSeq" id="WP_036040440.1">
    <property type="nucleotide sequence ID" value="NZ_CADEPX010000002.1"/>
</dbReference>
<sequence>MRKFRSMLVLGMLAAAGAQVSCLAAPAIGADDHAAAQGTAAGKSAAPPRLTVGVSDPNTRLILPWFLADTIDAVNSRSSLNETLHKFKRDL</sequence>
<reference evidence="2 3" key="1">
    <citation type="submission" date="2014-04" db="EMBL/GenBank/DDBJ databases">
        <authorList>
            <person name="Bishop-Lilly K.A."/>
            <person name="Broomall S.M."/>
            <person name="Chain P.S."/>
            <person name="Chertkov O."/>
            <person name="Coyne S.R."/>
            <person name="Daligault H.E."/>
            <person name="Davenport K.W."/>
            <person name="Erkkila T."/>
            <person name="Frey K.G."/>
            <person name="Gibbons H.S."/>
            <person name="Gu W."/>
            <person name="Jaissle J."/>
            <person name="Johnson S.L."/>
            <person name="Koroleva G.I."/>
            <person name="Ladner J.T."/>
            <person name="Lo C.-C."/>
            <person name="Minogue T.D."/>
            <person name="Munk C."/>
            <person name="Palacios G.F."/>
            <person name="Redden C.L."/>
            <person name="Rosenzweig C.N."/>
            <person name="Scholz M.B."/>
            <person name="Teshima H."/>
            <person name="Xu Y."/>
        </authorList>
    </citation>
    <scope>NUCLEOTIDE SEQUENCE [LARGE SCALE GENOMIC DNA]</scope>
    <source>
        <strain evidence="3">gladioli</strain>
    </source>
</reference>